<gene>
    <name evidence="10" type="ORF">GSLYS_00003510001</name>
</gene>
<feature type="active site" evidence="4">
    <location>
        <position position="42"/>
    </location>
</feature>
<comment type="subcellular location">
    <subcellularLocation>
        <location evidence="1 8">Secreted</location>
    </subcellularLocation>
</comment>
<dbReference type="CDD" id="cd00125">
    <property type="entry name" value="PLA2c"/>
    <property type="match status" value="1"/>
</dbReference>
<dbReference type="EMBL" id="CAXITT010000047">
    <property type="protein sequence ID" value="CAL1529355.1"/>
    <property type="molecule type" value="Genomic_DNA"/>
</dbReference>
<dbReference type="PRINTS" id="PR00389">
    <property type="entry name" value="PHPHLIPASEA2"/>
</dbReference>
<dbReference type="InterPro" id="IPR016090">
    <property type="entry name" value="PLA2-like_dom"/>
</dbReference>
<dbReference type="SMART" id="SM00085">
    <property type="entry name" value="PA2c"/>
    <property type="match status" value="1"/>
</dbReference>
<dbReference type="PROSITE" id="PS00118">
    <property type="entry name" value="PA2_HIS"/>
    <property type="match status" value="1"/>
</dbReference>
<dbReference type="PANTHER" id="PTHR11716">
    <property type="entry name" value="PHOSPHOLIPASE A2 FAMILY MEMBER"/>
    <property type="match status" value="1"/>
</dbReference>
<name>A0AAV2H6R5_LYMST</name>
<evidence type="ECO:0000256" key="2">
    <source>
        <dbReference type="ARBA" id="ARBA00022525"/>
    </source>
</evidence>
<dbReference type="GO" id="GO:0047498">
    <property type="term" value="F:calcium-dependent phospholipase A2 activity"/>
    <property type="evidence" value="ECO:0007669"/>
    <property type="project" value="TreeGrafter"/>
</dbReference>
<dbReference type="Pfam" id="PF00068">
    <property type="entry name" value="Phospholip_A2_1"/>
    <property type="match status" value="1"/>
</dbReference>
<keyword evidence="8" id="KW-0378">Hydrolase</keyword>
<dbReference type="SUPFAM" id="SSF48619">
    <property type="entry name" value="Phospholipase A2, PLA2"/>
    <property type="match status" value="1"/>
</dbReference>
<keyword evidence="3 6" id="KW-1015">Disulfide bond</keyword>
<reference evidence="10 11" key="1">
    <citation type="submission" date="2024-04" db="EMBL/GenBank/DDBJ databases">
        <authorList>
            <consortium name="Genoscope - CEA"/>
            <person name="William W."/>
        </authorList>
    </citation>
    <scope>NUCLEOTIDE SEQUENCE [LARGE SCALE GENOMIC DNA]</scope>
</reference>
<evidence type="ECO:0000256" key="3">
    <source>
        <dbReference type="ARBA" id="ARBA00023157"/>
    </source>
</evidence>
<dbReference type="InterPro" id="IPR036444">
    <property type="entry name" value="PLipase_A2_dom_sf"/>
</dbReference>
<feature type="disulfide bond" evidence="6">
    <location>
        <begin position="45"/>
        <end position="84"/>
    </location>
</feature>
<keyword evidence="5" id="KW-0479">Metal-binding</keyword>
<comment type="catalytic activity">
    <reaction evidence="8">
        <text>a 1,2-diacyl-sn-glycero-3-phosphocholine + H2O = a 1-acyl-sn-glycero-3-phosphocholine + a fatty acid + H(+)</text>
        <dbReference type="Rhea" id="RHEA:15801"/>
        <dbReference type="ChEBI" id="CHEBI:15377"/>
        <dbReference type="ChEBI" id="CHEBI:15378"/>
        <dbReference type="ChEBI" id="CHEBI:28868"/>
        <dbReference type="ChEBI" id="CHEBI:57643"/>
        <dbReference type="ChEBI" id="CHEBI:58168"/>
        <dbReference type="EC" id="3.1.1.4"/>
    </reaction>
</comment>
<evidence type="ECO:0000313" key="11">
    <source>
        <dbReference type="Proteomes" id="UP001497497"/>
    </source>
</evidence>
<dbReference type="GO" id="GO:0005576">
    <property type="term" value="C:extracellular region"/>
    <property type="evidence" value="ECO:0007669"/>
    <property type="project" value="UniProtKB-SubCell"/>
</dbReference>
<sequence>MGPIIKKYTGRSAWDYNGYGCYCGYRGSGTPVDSTDRCCMEHDQCYTRTSCGQSHIQAPSVDCSGADCVCTSPRGKCRYESCACDVALGQCLGRATYNSANKNRC</sequence>
<keyword evidence="11" id="KW-1185">Reference proteome</keyword>
<keyword evidence="5 8" id="KW-0106">Calcium</keyword>
<dbReference type="GO" id="GO:0050482">
    <property type="term" value="P:arachidonate secretion"/>
    <property type="evidence" value="ECO:0007669"/>
    <property type="project" value="InterPro"/>
</dbReference>
<dbReference type="Proteomes" id="UP001497497">
    <property type="component" value="Unassembled WGS sequence"/>
</dbReference>
<evidence type="ECO:0000256" key="7">
    <source>
        <dbReference type="RuleBase" id="RU003654"/>
    </source>
</evidence>
<feature type="binding site" evidence="5">
    <location>
        <position position="43"/>
    </location>
    <ligand>
        <name>Ca(2+)</name>
        <dbReference type="ChEBI" id="CHEBI:29108"/>
    </ligand>
</feature>
<dbReference type="GO" id="GO:0016042">
    <property type="term" value="P:lipid catabolic process"/>
    <property type="evidence" value="ECO:0007669"/>
    <property type="project" value="InterPro"/>
</dbReference>
<proteinExistence type="inferred from homology"/>
<feature type="binding site" evidence="5">
    <location>
        <position position="22"/>
    </location>
    <ligand>
        <name>Ca(2+)</name>
        <dbReference type="ChEBI" id="CHEBI:29108"/>
    </ligand>
</feature>
<evidence type="ECO:0000256" key="5">
    <source>
        <dbReference type="PIRSR" id="PIRSR601211-2"/>
    </source>
</evidence>
<feature type="disulfide bond" evidence="6">
    <location>
        <begin position="70"/>
        <end position="82"/>
    </location>
</feature>
<evidence type="ECO:0000256" key="8">
    <source>
        <dbReference type="RuleBase" id="RU361236"/>
    </source>
</evidence>
<protein>
    <recommendedName>
        <fullName evidence="8">Phospholipase A2</fullName>
        <ecNumber evidence="8">3.1.1.4</ecNumber>
    </recommendedName>
</protein>
<comment type="cofactor">
    <cofactor evidence="5">
        <name>Ca(2+)</name>
        <dbReference type="ChEBI" id="CHEBI:29108"/>
    </cofactor>
    <text evidence="5">Binds 1 Ca(2+) ion per subunit.</text>
</comment>
<dbReference type="EC" id="3.1.1.4" evidence="8"/>
<dbReference type="InterPro" id="IPR033113">
    <property type="entry name" value="PLA2_histidine"/>
</dbReference>
<dbReference type="AlphaFoldDB" id="A0AAV2H6R5"/>
<feature type="disulfide bond" evidence="6">
    <location>
        <begin position="51"/>
        <end position="77"/>
    </location>
</feature>
<feature type="domain" description="Phospholipase A2-like central" evidence="9">
    <location>
        <begin position="1"/>
        <end position="105"/>
    </location>
</feature>
<dbReference type="PANTHER" id="PTHR11716:SF51">
    <property type="entry name" value="PHOSPHOLIPASE A2"/>
    <property type="match status" value="1"/>
</dbReference>
<feature type="binding site" evidence="5">
    <location>
        <position position="24"/>
    </location>
    <ligand>
        <name>Ca(2+)</name>
        <dbReference type="ChEBI" id="CHEBI:29108"/>
    </ligand>
</feature>
<comment type="similarity">
    <text evidence="7">Belongs to the phospholipase A2 family.</text>
</comment>
<evidence type="ECO:0000256" key="4">
    <source>
        <dbReference type="PIRSR" id="PIRSR601211-1"/>
    </source>
</evidence>
<organism evidence="10 11">
    <name type="scientific">Lymnaea stagnalis</name>
    <name type="common">Great pond snail</name>
    <name type="synonym">Helix stagnalis</name>
    <dbReference type="NCBI Taxonomy" id="6523"/>
    <lineage>
        <taxon>Eukaryota</taxon>
        <taxon>Metazoa</taxon>
        <taxon>Spiralia</taxon>
        <taxon>Lophotrochozoa</taxon>
        <taxon>Mollusca</taxon>
        <taxon>Gastropoda</taxon>
        <taxon>Heterobranchia</taxon>
        <taxon>Euthyneura</taxon>
        <taxon>Panpulmonata</taxon>
        <taxon>Hygrophila</taxon>
        <taxon>Lymnaeoidea</taxon>
        <taxon>Lymnaeidae</taxon>
        <taxon>Lymnaea</taxon>
    </lineage>
</organism>
<dbReference type="GO" id="GO:0005543">
    <property type="term" value="F:phospholipid binding"/>
    <property type="evidence" value="ECO:0007669"/>
    <property type="project" value="TreeGrafter"/>
</dbReference>
<dbReference type="GO" id="GO:0005509">
    <property type="term" value="F:calcium ion binding"/>
    <property type="evidence" value="ECO:0007669"/>
    <property type="project" value="InterPro"/>
</dbReference>
<accession>A0AAV2H6R5</accession>
<feature type="disulfide bond" evidence="6">
    <location>
        <begin position="23"/>
        <end position="39"/>
    </location>
</feature>
<evidence type="ECO:0000256" key="6">
    <source>
        <dbReference type="PIRSR" id="PIRSR601211-3"/>
    </source>
</evidence>
<keyword evidence="2 8" id="KW-0964">Secreted</keyword>
<evidence type="ECO:0000313" key="10">
    <source>
        <dbReference type="EMBL" id="CAL1529355.1"/>
    </source>
</evidence>
<evidence type="ECO:0000256" key="1">
    <source>
        <dbReference type="ARBA" id="ARBA00004613"/>
    </source>
</evidence>
<dbReference type="Gene3D" id="1.20.90.10">
    <property type="entry name" value="Phospholipase A2 domain"/>
    <property type="match status" value="1"/>
</dbReference>
<dbReference type="GO" id="GO:0006644">
    <property type="term" value="P:phospholipid metabolic process"/>
    <property type="evidence" value="ECO:0007669"/>
    <property type="project" value="InterPro"/>
</dbReference>
<evidence type="ECO:0000259" key="9">
    <source>
        <dbReference type="SMART" id="SM00085"/>
    </source>
</evidence>
<keyword evidence="8" id="KW-0443">Lipid metabolism</keyword>
<feature type="active site" evidence="4">
    <location>
        <position position="85"/>
    </location>
</feature>
<feature type="disulfide bond" evidence="6">
    <location>
        <begin position="38"/>
        <end position="91"/>
    </location>
</feature>
<comment type="caution">
    <text evidence="10">The sequence shown here is derived from an EMBL/GenBank/DDBJ whole genome shotgun (WGS) entry which is preliminary data.</text>
</comment>
<dbReference type="InterPro" id="IPR001211">
    <property type="entry name" value="PLA2"/>
</dbReference>